<evidence type="ECO:0000313" key="2">
    <source>
        <dbReference type="Proteomes" id="UP000789901"/>
    </source>
</evidence>
<sequence>YTIQKLELELMKMNDNTKLNATIQKKDSFNSKIFYSIAQESNTQKRKKQNKEEINYDMQDTATQDNNNNSCEATNTTIEEPNSRFDLTLEILGIILKLQINTDEIGEYHTQIELNKNQIMHDVEIEQEQAILTEKENKSTIKSSSLKQTINMKIEVIQVNDVNMQESEQNI</sequence>
<protein>
    <submittedName>
        <fullName evidence="1">39058_t:CDS:1</fullName>
    </submittedName>
</protein>
<name>A0ABN7W239_GIGMA</name>
<proteinExistence type="predicted"/>
<gene>
    <name evidence="1" type="ORF">GMARGA_LOCUS25084</name>
</gene>
<evidence type="ECO:0000313" key="1">
    <source>
        <dbReference type="EMBL" id="CAG8810400.1"/>
    </source>
</evidence>
<dbReference type="Proteomes" id="UP000789901">
    <property type="component" value="Unassembled WGS sequence"/>
</dbReference>
<organism evidence="1 2">
    <name type="scientific">Gigaspora margarita</name>
    <dbReference type="NCBI Taxonomy" id="4874"/>
    <lineage>
        <taxon>Eukaryota</taxon>
        <taxon>Fungi</taxon>
        <taxon>Fungi incertae sedis</taxon>
        <taxon>Mucoromycota</taxon>
        <taxon>Glomeromycotina</taxon>
        <taxon>Glomeromycetes</taxon>
        <taxon>Diversisporales</taxon>
        <taxon>Gigasporaceae</taxon>
        <taxon>Gigaspora</taxon>
    </lineage>
</organism>
<keyword evidence="2" id="KW-1185">Reference proteome</keyword>
<reference evidence="1 2" key="1">
    <citation type="submission" date="2021-06" db="EMBL/GenBank/DDBJ databases">
        <authorList>
            <person name="Kallberg Y."/>
            <person name="Tangrot J."/>
            <person name="Rosling A."/>
        </authorList>
    </citation>
    <scope>NUCLEOTIDE SEQUENCE [LARGE SCALE GENOMIC DNA]</scope>
    <source>
        <strain evidence="1 2">120-4 pot B 10/14</strain>
    </source>
</reference>
<comment type="caution">
    <text evidence="1">The sequence shown here is derived from an EMBL/GenBank/DDBJ whole genome shotgun (WGS) entry which is preliminary data.</text>
</comment>
<accession>A0ABN7W239</accession>
<dbReference type="EMBL" id="CAJVQB010027342">
    <property type="protein sequence ID" value="CAG8810400.1"/>
    <property type="molecule type" value="Genomic_DNA"/>
</dbReference>
<feature type="non-terminal residue" evidence="1">
    <location>
        <position position="1"/>
    </location>
</feature>